<dbReference type="OrthoDB" id="9811176at2"/>
<name>A0A318E8I7_9GAMM</name>
<protein>
    <submittedName>
        <fullName evidence="1">Protein ImuA</fullName>
    </submittedName>
</protein>
<keyword evidence="2" id="KW-1185">Reference proteome</keyword>
<sequence>MNHRPALQAALTDPRLWRGSGAAPLRAQATGWTALDAVLPGGGWPRGALSEVLYAQPGVGELSLLLPLLARLTRGGQPVAFVSPPCQLHAPALAAGGVALPHTLVVQTPCGADALWSAEQLLHAGSAALLLWCRDIETTAMRRLQLAAEKGDGLALLMRPLAAAASPSVAALRLRIERIDGTPTVEVLKCRGARPTQCIALTVPALRTPTRVTASPARTLARWQAGTQVLADRSTA</sequence>
<dbReference type="RefSeq" id="WP_110266265.1">
    <property type="nucleotide sequence ID" value="NZ_CAKZQT010000018.1"/>
</dbReference>
<dbReference type="NCBIfam" id="NF033429">
    <property type="entry name" value="ImuA_translesion"/>
    <property type="match status" value="1"/>
</dbReference>
<organism evidence="1 2">
    <name type="scientific">Sinimarinibacterium flocculans</name>
    <dbReference type="NCBI Taxonomy" id="985250"/>
    <lineage>
        <taxon>Bacteria</taxon>
        <taxon>Pseudomonadati</taxon>
        <taxon>Pseudomonadota</taxon>
        <taxon>Gammaproteobacteria</taxon>
        <taxon>Nevskiales</taxon>
        <taxon>Nevskiaceae</taxon>
        <taxon>Sinimarinibacterium</taxon>
    </lineage>
</organism>
<dbReference type="AlphaFoldDB" id="A0A318E8I7"/>
<proteinExistence type="predicted"/>
<dbReference type="SUPFAM" id="SSF52540">
    <property type="entry name" value="P-loop containing nucleoside triphosphate hydrolases"/>
    <property type="match status" value="1"/>
</dbReference>
<dbReference type="InterPro" id="IPR017166">
    <property type="entry name" value="UCP037290"/>
</dbReference>
<comment type="caution">
    <text evidence="1">The sequence shown here is derived from an EMBL/GenBank/DDBJ whole genome shotgun (WGS) entry which is preliminary data.</text>
</comment>
<dbReference type="Proteomes" id="UP000248330">
    <property type="component" value="Unassembled WGS sequence"/>
</dbReference>
<reference evidence="1 2" key="1">
    <citation type="submission" date="2018-04" db="EMBL/GenBank/DDBJ databases">
        <title>Genomic Encyclopedia of Type Strains, Phase IV (KMG-IV): sequencing the most valuable type-strain genomes for metagenomic binning, comparative biology and taxonomic classification.</title>
        <authorList>
            <person name="Goeker M."/>
        </authorList>
    </citation>
    <scope>NUCLEOTIDE SEQUENCE [LARGE SCALE GENOMIC DNA]</scope>
    <source>
        <strain evidence="1 2">DSM 104150</strain>
    </source>
</reference>
<dbReference type="Gene3D" id="3.40.50.300">
    <property type="entry name" value="P-loop containing nucleotide triphosphate hydrolases"/>
    <property type="match status" value="1"/>
</dbReference>
<evidence type="ECO:0000313" key="1">
    <source>
        <dbReference type="EMBL" id="PXV65222.1"/>
    </source>
</evidence>
<accession>A0A318E8I7</accession>
<evidence type="ECO:0000313" key="2">
    <source>
        <dbReference type="Proteomes" id="UP000248330"/>
    </source>
</evidence>
<dbReference type="InterPro" id="IPR047610">
    <property type="entry name" value="ImuA_translesion"/>
</dbReference>
<gene>
    <name evidence="1" type="ORF">C8D93_11040</name>
</gene>
<dbReference type="EMBL" id="QICN01000010">
    <property type="protein sequence ID" value="PXV65222.1"/>
    <property type="molecule type" value="Genomic_DNA"/>
</dbReference>
<dbReference type="PIRSF" id="PIRSF037290">
    <property type="entry name" value="UCP037290"/>
    <property type="match status" value="1"/>
</dbReference>
<dbReference type="InterPro" id="IPR027417">
    <property type="entry name" value="P-loop_NTPase"/>
</dbReference>